<evidence type="ECO:0000313" key="1">
    <source>
        <dbReference type="EMBL" id="KPM31887.1"/>
    </source>
</evidence>
<accession>A0A0P7AJA7</accession>
<evidence type="ECO:0000313" key="2">
    <source>
        <dbReference type="Proteomes" id="UP000050280"/>
    </source>
</evidence>
<dbReference type="Proteomes" id="UP000050280">
    <property type="component" value="Unassembled WGS sequence"/>
</dbReference>
<proteinExistence type="predicted"/>
<gene>
    <name evidence="1" type="ORF">I595_1535</name>
</gene>
<dbReference type="AlphaFoldDB" id="A0A0P7AJA7"/>
<reference evidence="1 2" key="1">
    <citation type="submission" date="2015-09" db="EMBL/GenBank/DDBJ databases">
        <title>Genome sequence of the marine flavobacterium Croceitalea dokdonensis DOKDO 023 that contains proton- and sodium-pumping rhodopsins.</title>
        <authorList>
            <person name="Kwon S.-K."/>
            <person name="Lee H.K."/>
            <person name="Kwak M.-J."/>
            <person name="Kim J.F."/>
        </authorList>
    </citation>
    <scope>NUCLEOTIDE SEQUENCE [LARGE SCALE GENOMIC DNA]</scope>
    <source>
        <strain evidence="1 2">DOKDO 023</strain>
    </source>
</reference>
<keyword evidence="2" id="KW-1185">Reference proteome</keyword>
<protein>
    <submittedName>
        <fullName evidence="1">Uncharacterized protein</fullName>
    </submittedName>
</protein>
<organism evidence="1 2">
    <name type="scientific">Croceitalea dokdonensis DOKDO 023</name>
    <dbReference type="NCBI Taxonomy" id="1300341"/>
    <lineage>
        <taxon>Bacteria</taxon>
        <taxon>Pseudomonadati</taxon>
        <taxon>Bacteroidota</taxon>
        <taxon>Flavobacteriia</taxon>
        <taxon>Flavobacteriales</taxon>
        <taxon>Flavobacteriaceae</taxon>
        <taxon>Croceitalea</taxon>
    </lineage>
</organism>
<dbReference type="EMBL" id="LDJX01000003">
    <property type="protein sequence ID" value="KPM31887.1"/>
    <property type="molecule type" value="Genomic_DNA"/>
</dbReference>
<sequence length="46" mass="5052">MALVLALPVPNTANLALLCLPGNEDRAVPAQLRKKGVRLPKWRPLH</sequence>
<comment type="caution">
    <text evidence="1">The sequence shown here is derived from an EMBL/GenBank/DDBJ whole genome shotgun (WGS) entry which is preliminary data.</text>
</comment>
<name>A0A0P7AJA7_9FLAO</name>